<evidence type="ECO:0000256" key="6">
    <source>
        <dbReference type="ARBA" id="ARBA00022801"/>
    </source>
</evidence>
<dbReference type="PROSITE" id="PS00300">
    <property type="entry name" value="SRP54"/>
    <property type="match status" value="1"/>
</dbReference>
<evidence type="ECO:0000256" key="3">
    <source>
        <dbReference type="ARBA" id="ARBA00022475"/>
    </source>
</evidence>
<dbReference type="NCBIfam" id="TIGR00064">
    <property type="entry name" value="ftsY"/>
    <property type="match status" value="1"/>
</dbReference>
<dbReference type="Pfam" id="PF02881">
    <property type="entry name" value="SRP54_N"/>
    <property type="match status" value="1"/>
</dbReference>
<evidence type="ECO:0000256" key="8">
    <source>
        <dbReference type="ARBA" id="ARBA00023136"/>
    </source>
</evidence>
<organism evidence="11">
    <name type="scientific">marine sediment metagenome</name>
    <dbReference type="NCBI Taxonomy" id="412755"/>
    <lineage>
        <taxon>unclassified sequences</taxon>
        <taxon>metagenomes</taxon>
        <taxon>ecological metagenomes</taxon>
    </lineage>
</organism>
<keyword evidence="4" id="KW-0963">Cytoplasm</keyword>
<dbReference type="Pfam" id="PF00448">
    <property type="entry name" value="SRP54"/>
    <property type="match status" value="1"/>
</dbReference>
<dbReference type="GO" id="GO:0006614">
    <property type="term" value="P:SRP-dependent cotranslational protein targeting to membrane"/>
    <property type="evidence" value="ECO:0007669"/>
    <property type="project" value="InterPro"/>
</dbReference>
<dbReference type="FunFam" id="3.40.50.300:FF:000053">
    <property type="entry name" value="Signal recognition particle receptor FtsY"/>
    <property type="match status" value="1"/>
</dbReference>
<keyword evidence="7" id="KW-0342">GTP-binding</keyword>
<evidence type="ECO:0000256" key="4">
    <source>
        <dbReference type="ARBA" id="ARBA00022490"/>
    </source>
</evidence>
<keyword evidence="9" id="KW-0675">Receptor</keyword>
<keyword evidence="3" id="KW-1003">Cell membrane</keyword>
<dbReference type="HAMAP" id="MF_00920">
    <property type="entry name" value="FtsY"/>
    <property type="match status" value="1"/>
</dbReference>
<evidence type="ECO:0000256" key="7">
    <source>
        <dbReference type="ARBA" id="ARBA00023134"/>
    </source>
</evidence>
<dbReference type="InterPro" id="IPR003593">
    <property type="entry name" value="AAA+_ATPase"/>
</dbReference>
<gene>
    <name evidence="11" type="ORF">LCGC14_0205400</name>
</gene>
<dbReference type="InterPro" id="IPR027417">
    <property type="entry name" value="P-loop_NTPase"/>
</dbReference>
<feature type="domain" description="SRP54-type proteins GTP-binding" evidence="10">
    <location>
        <begin position="274"/>
        <end position="287"/>
    </location>
</feature>
<evidence type="ECO:0000313" key="11">
    <source>
        <dbReference type="EMBL" id="KKN92797.1"/>
    </source>
</evidence>
<name>A0A0F9UZ71_9ZZZZ</name>
<dbReference type="EMBL" id="LAZR01000092">
    <property type="protein sequence ID" value="KKN92797.1"/>
    <property type="molecule type" value="Genomic_DNA"/>
</dbReference>
<comment type="caution">
    <text evidence="11">The sequence shown here is derived from an EMBL/GenBank/DDBJ whole genome shotgun (WGS) entry which is preliminary data.</text>
</comment>
<keyword evidence="8" id="KW-0472">Membrane</keyword>
<dbReference type="InterPro" id="IPR036225">
    <property type="entry name" value="SRP/SRP_N"/>
</dbReference>
<dbReference type="InterPro" id="IPR042101">
    <property type="entry name" value="SRP54_N_sf"/>
</dbReference>
<dbReference type="Gene3D" id="1.20.120.140">
    <property type="entry name" value="Signal recognition particle SRP54, nucleotide-binding domain"/>
    <property type="match status" value="1"/>
</dbReference>
<dbReference type="InterPro" id="IPR004390">
    <property type="entry name" value="SR_rcpt_FtsY"/>
</dbReference>
<dbReference type="PANTHER" id="PTHR43134:SF1">
    <property type="entry name" value="SIGNAL RECOGNITION PARTICLE RECEPTOR SUBUNIT ALPHA"/>
    <property type="match status" value="1"/>
</dbReference>
<evidence type="ECO:0000256" key="1">
    <source>
        <dbReference type="ARBA" id="ARBA00004413"/>
    </source>
</evidence>
<dbReference type="GO" id="GO:0005886">
    <property type="term" value="C:plasma membrane"/>
    <property type="evidence" value="ECO:0007669"/>
    <property type="project" value="UniProtKB-SubCell"/>
</dbReference>
<reference evidence="11" key="1">
    <citation type="journal article" date="2015" name="Nature">
        <title>Complex archaea that bridge the gap between prokaryotes and eukaryotes.</title>
        <authorList>
            <person name="Spang A."/>
            <person name="Saw J.H."/>
            <person name="Jorgensen S.L."/>
            <person name="Zaremba-Niedzwiedzka K."/>
            <person name="Martijn J."/>
            <person name="Lind A.E."/>
            <person name="van Eijk R."/>
            <person name="Schleper C."/>
            <person name="Guy L."/>
            <person name="Ettema T.J."/>
        </authorList>
    </citation>
    <scope>NUCLEOTIDE SEQUENCE</scope>
</reference>
<accession>A0A0F9UZ71</accession>
<evidence type="ECO:0000256" key="5">
    <source>
        <dbReference type="ARBA" id="ARBA00022741"/>
    </source>
</evidence>
<dbReference type="GO" id="GO:0005525">
    <property type="term" value="F:GTP binding"/>
    <property type="evidence" value="ECO:0007669"/>
    <property type="project" value="UniProtKB-KW"/>
</dbReference>
<dbReference type="SMART" id="SM00382">
    <property type="entry name" value="AAA"/>
    <property type="match status" value="1"/>
</dbReference>
<dbReference type="GO" id="GO:0005047">
    <property type="term" value="F:signal recognition particle binding"/>
    <property type="evidence" value="ECO:0007669"/>
    <property type="project" value="TreeGrafter"/>
</dbReference>
<evidence type="ECO:0000256" key="2">
    <source>
        <dbReference type="ARBA" id="ARBA00008531"/>
    </source>
</evidence>
<dbReference type="SMART" id="SM00962">
    <property type="entry name" value="SRP54"/>
    <property type="match status" value="1"/>
</dbReference>
<evidence type="ECO:0000259" key="10">
    <source>
        <dbReference type="PROSITE" id="PS00300"/>
    </source>
</evidence>
<dbReference type="InterPro" id="IPR000897">
    <property type="entry name" value="SRP54_GTPase_dom"/>
</dbReference>
<dbReference type="InterPro" id="IPR013822">
    <property type="entry name" value="Signal_recog_particl_SRP54_hlx"/>
</dbReference>
<dbReference type="SUPFAM" id="SSF52540">
    <property type="entry name" value="P-loop containing nucleoside triphosphate hydrolases"/>
    <property type="match status" value="1"/>
</dbReference>
<dbReference type="SUPFAM" id="SSF47364">
    <property type="entry name" value="Domain of the SRP/SRP receptor G-proteins"/>
    <property type="match status" value="1"/>
</dbReference>
<dbReference type="AlphaFoldDB" id="A0A0F9UZ71"/>
<evidence type="ECO:0000256" key="9">
    <source>
        <dbReference type="ARBA" id="ARBA00023170"/>
    </source>
</evidence>
<comment type="similarity">
    <text evidence="2">Belongs to the GTP-binding SRP family.</text>
</comment>
<dbReference type="SMART" id="SM00963">
    <property type="entry name" value="SRP54_N"/>
    <property type="match status" value="1"/>
</dbReference>
<keyword evidence="6" id="KW-0378">Hydrolase</keyword>
<dbReference type="FunFam" id="1.20.120.140:FF:000002">
    <property type="entry name" value="Signal recognition particle receptor FtsY"/>
    <property type="match status" value="1"/>
</dbReference>
<comment type="subcellular location">
    <subcellularLocation>
        <location evidence="1">Cell membrane</location>
        <topology evidence="1">Peripheral membrane protein</topology>
        <orientation evidence="1">Cytoplasmic side</orientation>
    </subcellularLocation>
</comment>
<keyword evidence="5" id="KW-0547">Nucleotide-binding</keyword>
<dbReference type="GO" id="GO:0005737">
    <property type="term" value="C:cytoplasm"/>
    <property type="evidence" value="ECO:0007669"/>
    <property type="project" value="UniProtKB-ARBA"/>
</dbReference>
<protein>
    <recommendedName>
        <fullName evidence="10">SRP54-type proteins GTP-binding domain-containing protein</fullName>
    </recommendedName>
</protein>
<sequence>MAILKRLLSGLARTREKFVGSLRSLLAGRQLDAALLDDLEEILIQADFGVAATMRICDDLQAAHRDKRIARGEDVIEFLKAELVTYWPESDRSVHFADSPPTVVMMTGINGTGKTTSVAKLAYRFKQEGRKVCLAAADTYRAAAVQQLTIWADRIGVDIVTGGGNDAASVVFDACDAAIARKADVLIVDTAGRMHTQDNLMRELTKVRDVAAKKIPGAPHEVLLVLDATTGQNAIDQARAFAKAIDVSGIFLAKLDGTAKGGIVVAIRHEVDLPVKFVGLGETYEDVEPFDPDSFVEALFA</sequence>
<dbReference type="Gene3D" id="3.40.50.300">
    <property type="entry name" value="P-loop containing nucleotide triphosphate hydrolases"/>
    <property type="match status" value="1"/>
</dbReference>
<dbReference type="PANTHER" id="PTHR43134">
    <property type="entry name" value="SIGNAL RECOGNITION PARTICLE RECEPTOR SUBUNIT ALPHA"/>
    <property type="match status" value="1"/>
</dbReference>
<proteinExistence type="inferred from homology"/>
<dbReference type="GO" id="GO:0003924">
    <property type="term" value="F:GTPase activity"/>
    <property type="evidence" value="ECO:0007669"/>
    <property type="project" value="TreeGrafter"/>
</dbReference>